<gene>
    <name evidence="4" type="ORF">CQY22_009850</name>
</gene>
<dbReference type="Proteomes" id="UP000230551">
    <property type="component" value="Unassembled WGS sequence"/>
</dbReference>
<evidence type="ECO:0000259" key="3">
    <source>
        <dbReference type="Pfam" id="PF13828"/>
    </source>
</evidence>
<feature type="domain" description="DUF4190" evidence="3">
    <location>
        <begin position="108"/>
        <end position="167"/>
    </location>
</feature>
<dbReference type="OrthoDB" id="4462868at2"/>
<dbReference type="InterPro" id="IPR025241">
    <property type="entry name" value="DUF4190"/>
</dbReference>
<reference evidence="4 5" key="1">
    <citation type="journal article" date="2017" name="Infect. Genet. Evol.">
        <title>The new phylogeny of the genus Mycobacterium: The old and the news.</title>
        <authorList>
            <person name="Tortoli E."/>
            <person name="Fedrizzi T."/>
            <person name="Meehan C.J."/>
            <person name="Trovato A."/>
            <person name="Grottola A."/>
            <person name="Giacobazzi E."/>
            <person name="Serpini G.F."/>
            <person name="Tagliazucchi S."/>
            <person name="Fabio A."/>
            <person name="Bettua C."/>
            <person name="Bertorelli R."/>
            <person name="Frascaro F."/>
            <person name="De Sanctis V."/>
            <person name="Pecorari M."/>
            <person name="Jousson O."/>
            <person name="Segata N."/>
            <person name="Cirillo D.M."/>
        </authorList>
    </citation>
    <scope>NUCLEOTIDE SEQUENCE [LARGE SCALE GENOMIC DNA]</scope>
    <source>
        <strain evidence="4 5">CIP1034565</strain>
    </source>
</reference>
<evidence type="ECO:0000256" key="1">
    <source>
        <dbReference type="SAM" id="MobiDB-lite"/>
    </source>
</evidence>
<proteinExistence type="predicted"/>
<name>A0A2G5PAS7_9MYCO</name>
<keyword evidence="2" id="KW-0812">Transmembrane</keyword>
<dbReference type="AlphaFoldDB" id="A0A2G5PAS7"/>
<protein>
    <submittedName>
        <fullName evidence="4">DUF4190 domain-containing protein</fullName>
    </submittedName>
</protein>
<keyword evidence="2" id="KW-1133">Transmembrane helix</keyword>
<keyword evidence="5" id="KW-1185">Reference proteome</keyword>
<feature type="region of interest" description="Disordered" evidence="1">
    <location>
        <begin position="1"/>
        <end position="77"/>
    </location>
</feature>
<sequence length="185" mass="19274">MTFPHPPSGHPQDPASQPPQGFAPVEYPAVEYPATDYPGDATQIAPPAYNPSSYPQQAPFAAPPSHPQGQVGPSYPPGYAPPPMPSPYYGGYDPYGAPGVPMGTNGKAIASLVCSLLGLFCGITSIVGIILGFLGMNETKRTGQDGYGLALAGTIIGFLWIGVWVLYVLWAIVMAASFGTSGTWT</sequence>
<feature type="transmembrane region" description="Helical" evidence="2">
    <location>
        <begin position="108"/>
        <end position="134"/>
    </location>
</feature>
<dbReference type="STRING" id="85968.GCA_900073015_01027"/>
<evidence type="ECO:0000256" key="2">
    <source>
        <dbReference type="SAM" id="Phobius"/>
    </source>
</evidence>
<dbReference type="EMBL" id="PDCN02000010">
    <property type="protein sequence ID" value="PIB75426.1"/>
    <property type="molecule type" value="Genomic_DNA"/>
</dbReference>
<evidence type="ECO:0000313" key="4">
    <source>
        <dbReference type="EMBL" id="PIB75426.1"/>
    </source>
</evidence>
<dbReference type="Pfam" id="PF13828">
    <property type="entry name" value="DUF4190"/>
    <property type="match status" value="1"/>
</dbReference>
<feature type="transmembrane region" description="Helical" evidence="2">
    <location>
        <begin position="146"/>
        <end position="173"/>
    </location>
</feature>
<accession>A0A2G5PAS7</accession>
<comment type="caution">
    <text evidence="4">The sequence shown here is derived from an EMBL/GenBank/DDBJ whole genome shotgun (WGS) entry which is preliminary data.</text>
</comment>
<dbReference type="RefSeq" id="WP_090586959.1">
    <property type="nucleotide sequence ID" value="NZ_CP104302.1"/>
</dbReference>
<evidence type="ECO:0000313" key="5">
    <source>
        <dbReference type="Proteomes" id="UP000230551"/>
    </source>
</evidence>
<keyword evidence="2" id="KW-0472">Membrane</keyword>
<organism evidence="4 5">
    <name type="scientific">Mycolicibacterium brumae</name>
    <dbReference type="NCBI Taxonomy" id="85968"/>
    <lineage>
        <taxon>Bacteria</taxon>
        <taxon>Bacillati</taxon>
        <taxon>Actinomycetota</taxon>
        <taxon>Actinomycetes</taxon>
        <taxon>Mycobacteriales</taxon>
        <taxon>Mycobacteriaceae</taxon>
        <taxon>Mycolicibacterium</taxon>
    </lineage>
</organism>